<dbReference type="UniPathway" id="UPA00142">
    <property type="reaction ID" value="UER00210"/>
</dbReference>
<dbReference type="SUPFAM" id="SSF52440">
    <property type="entry name" value="PreATP-grasp domain"/>
    <property type="match status" value="1"/>
</dbReference>
<sequence length="337" mass="39144">MEIAFLMDSLESIDPLMETTSHLMYECNQRGHTVYFFEPHDIYIRRGEVVARMRNITVSPDLSMKKYWHSAINCLKREELIFETVTDLDALFLRKNPPLNYQAIEFLAPESDRVFMINSTMGQILGNSKLYTLNFPDIIPETHVSRDPKRLRKIIDNFGGDMVVKPLQRFGGEGVIKVSNRDAENLNSLINYYVRGYEDYPAREPIMVQEFLDSVREKGDIRILLLNGEILGAMRRRPRKGDFRTNIHADARAFKHEVTEREKEICRFIKDRLIKDGLYFVGIDVIGDKLIEINCVSPGGIPRINRLNREKLEVKVIDFIEQKVSRMKAKNNNSKLS</sequence>
<keyword evidence="7 10" id="KW-0067">ATP-binding</keyword>
<dbReference type="Gene3D" id="3.30.470.20">
    <property type="entry name" value="ATP-grasp fold, B domain"/>
    <property type="match status" value="1"/>
</dbReference>
<dbReference type="Gene3D" id="3.30.1490.20">
    <property type="entry name" value="ATP-grasp fold, A domain"/>
    <property type="match status" value="1"/>
</dbReference>
<dbReference type="InterPro" id="IPR016185">
    <property type="entry name" value="PreATP-grasp_dom_sf"/>
</dbReference>
<name>A0A8J6P0K8_9BACT</name>
<evidence type="ECO:0000259" key="11">
    <source>
        <dbReference type="PROSITE" id="PS50975"/>
    </source>
</evidence>
<evidence type="ECO:0000313" key="13">
    <source>
        <dbReference type="Proteomes" id="UP000605201"/>
    </source>
</evidence>
<dbReference type="GO" id="GO:0046872">
    <property type="term" value="F:metal ion binding"/>
    <property type="evidence" value="ECO:0007669"/>
    <property type="project" value="UniProtKB-KW"/>
</dbReference>
<evidence type="ECO:0000256" key="4">
    <source>
        <dbReference type="ARBA" id="ARBA00022684"/>
    </source>
</evidence>
<dbReference type="GO" id="GO:0005737">
    <property type="term" value="C:cytoplasm"/>
    <property type="evidence" value="ECO:0007669"/>
    <property type="project" value="TreeGrafter"/>
</dbReference>
<feature type="domain" description="ATP-grasp" evidence="11">
    <location>
        <begin position="129"/>
        <end position="325"/>
    </location>
</feature>
<evidence type="ECO:0000256" key="2">
    <source>
        <dbReference type="ARBA" id="ARBA00001946"/>
    </source>
</evidence>
<keyword evidence="8" id="KW-0460">Magnesium</keyword>
<dbReference type="InterPro" id="IPR004218">
    <property type="entry name" value="GSHS_ATP-bd"/>
</dbReference>
<dbReference type="HAMAP" id="MF_00162">
    <property type="entry name" value="GSH_S"/>
    <property type="match status" value="1"/>
</dbReference>
<dbReference type="PANTHER" id="PTHR21621">
    <property type="entry name" value="RIBOSOMAL PROTEIN S6 MODIFICATION PROTEIN"/>
    <property type="match status" value="1"/>
</dbReference>
<keyword evidence="9" id="KW-0464">Manganese</keyword>
<comment type="cofactor">
    <cofactor evidence="2">
        <name>Mg(2+)</name>
        <dbReference type="ChEBI" id="CHEBI:18420"/>
    </cofactor>
</comment>
<comment type="catalytic activity">
    <reaction evidence="10">
        <text>gamma-L-glutamyl-L-cysteine + glycine + ATP = glutathione + ADP + phosphate + H(+)</text>
        <dbReference type="Rhea" id="RHEA:13557"/>
        <dbReference type="ChEBI" id="CHEBI:15378"/>
        <dbReference type="ChEBI" id="CHEBI:30616"/>
        <dbReference type="ChEBI" id="CHEBI:43474"/>
        <dbReference type="ChEBI" id="CHEBI:57305"/>
        <dbReference type="ChEBI" id="CHEBI:57925"/>
        <dbReference type="ChEBI" id="CHEBI:58173"/>
        <dbReference type="ChEBI" id="CHEBI:456216"/>
        <dbReference type="EC" id="6.3.2.3"/>
    </reaction>
</comment>
<dbReference type="EC" id="6.3.2.3" evidence="10"/>
<evidence type="ECO:0000256" key="3">
    <source>
        <dbReference type="ARBA" id="ARBA00022598"/>
    </source>
</evidence>
<dbReference type="InterPro" id="IPR011761">
    <property type="entry name" value="ATP-grasp"/>
</dbReference>
<evidence type="ECO:0000256" key="9">
    <source>
        <dbReference type="ARBA" id="ARBA00023211"/>
    </source>
</evidence>
<comment type="pathway">
    <text evidence="10">Sulfur metabolism; glutathione biosynthesis; glutathione from L-cysteine and L-glutamate: step 2/2.</text>
</comment>
<dbReference type="PROSITE" id="PS50975">
    <property type="entry name" value="ATP_GRASP"/>
    <property type="match status" value="1"/>
</dbReference>
<dbReference type="AlphaFoldDB" id="A0A8J6P0K8"/>
<dbReference type="Gene3D" id="3.40.50.20">
    <property type="match status" value="1"/>
</dbReference>
<comment type="similarity">
    <text evidence="10">Belongs to the prokaryotic GSH synthase family.</text>
</comment>
<protein>
    <recommendedName>
        <fullName evidence="10">Glutathione synthetase</fullName>
        <ecNumber evidence="10">6.3.2.3</ecNumber>
    </recommendedName>
    <alternativeName>
        <fullName evidence="10">GSH synthetase</fullName>
        <shortName evidence="10">GSH-S</shortName>
        <shortName evidence="10">GSHase</shortName>
    </alternativeName>
    <alternativeName>
        <fullName evidence="10">Glutathione synthase</fullName>
    </alternativeName>
</protein>
<gene>
    <name evidence="10" type="primary">gshB</name>
    <name evidence="12" type="ORF">H8D96_14125</name>
</gene>
<organism evidence="12 13">
    <name type="scientific">Candidatus Desulfatibia vada</name>
    <dbReference type="NCBI Taxonomy" id="2841696"/>
    <lineage>
        <taxon>Bacteria</taxon>
        <taxon>Pseudomonadati</taxon>
        <taxon>Thermodesulfobacteriota</taxon>
        <taxon>Desulfobacteria</taxon>
        <taxon>Desulfobacterales</taxon>
        <taxon>Desulfobacterales incertae sedis</taxon>
        <taxon>Candidatus Desulfatibia</taxon>
    </lineage>
</organism>
<proteinExistence type="inferred from homology"/>
<comment type="cofactor">
    <cofactor evidence="1">
        <name>Mn(2+)</name>
        <dbReference type="ChEBI" id="CHEBI:29035"/>
    </cofactor>
</comment>
<comment type="caution">
    <text evidence="12">The sequence shown here is derived from an EMBL/GenBank/DDBJ whole genome shotgun (WGS) entry which is preliminary data.</text>
</comment>
<keyword evidence="6 10" id="KW-0547">Nucleotide-binding</keyword>
<dbReference type="GO" id="GO:0004363">
    <property type="term" value="F:glutathione synthase activity"/>
    <property type="evidence" value="ECO:0007669"/>
    <property type="project" value="UniProtKB-UniRule"/>
</dbReference>
<evidence type="ECO:0000256" key="6">
    <source>
        <dbReference type="ARBA" id="ARBA00022741"/>
    </source>
</evidence>
<keyword evidence="3 10" id="KW-0436">Ligase</keyword>
<dbReference type="EMBL" id="JACNIG010000265">
    <property type="protein sequence ID" value="MBC8433045.1"/>
    <property type="molecule type" value="Genomic_DNA"/>
</dbReference>
<evidence type="ECO:0000256" key="7">
    <source>
        <dbReference type="ARBA" id="ARBA00022840"/>
    </source>
</evidence>
<dbReference type="PANTHER" id="PTHR21621:SF4">
    <property type="entry name" value="GLUTATHIONE SYNTHETASE"/>
    <property type="match status" value="1"/>
</dbReference>
<dbReference type="InterPro" id="IPR006284">
    <property type="entry name" value="Glut_synth_pro"/>
</dbReference>
<keyword evidence="4 10" id="KW-0317">Glutathione biosynthesis</keyword>
<dbReference type="InterPro" id="IPR013815">
    <property type="entry name" value="ATP_grasp_subdomain_1"/>
</dbReference>
<dbReference type="Pfam" id="PF02951">
    <property type="entry name" value="GSH-S_N"/>
    <property type="match status" value="1"/>
</dbReference>
<evidence type="ECO:0000256" key="8">
    <source>
        <dbReference type="ARBA" id="ARBA00022842"/>
    </source>
</evidence>
<dbReference type="InterPro" id="IPR004215">
    <property type="entry name" value="GSHS_N"/>
</dbReference>
<keyword evidence="5" id="KW-0479">Metal-binding</keyword>
<dbReference type="Pfam" id="PF02955">
    <property type="entry name" value="GSH-S_ATP"/>
    <property type="match status" value="1"/>
</dbReference>
<dbReference type="Proteomes" id="UP000605201">
    <property type="component" value="Unassembled WGS sequence"/>
</dbReference>
<evidence type="ECO:0000256" key="1">
    <source>
        <dbReference type="ARBA" id="ARBA00001936"/>
    </source>
</evidence>
<dbReference type="SUPFAM" id="SSF56059">
    <property type="entry name" value="Glutathione synthetase ATP-binding domain-like"/>
    <property type="match status" value="1"/>
</dbReference>
<evidence type="ECO:0000256" key="10">
    <source>
        <dbReference type="HAMAP-Rule" id="MF_00162"/>
    </source>
</evidence>
<accession>A0A8J6P0K8</accession>
<reference evidence="12 13" key="1">
    <citation type="submission" date="2020-08" db="EMBL/GenBank/DDBJ databases">
        <title>Bridging the membrane lipid divide: bacteria of the FCB group superphylum have the potential to synthesize archaeal ether lipids.</title>
        <authorList>
            <person name="Villanueva L."/>
            <person name="Von Meijenfeldt F.A.B."/>
            <person name="Westbye A.B."/>
            <person name="Yadav S."/>
            <person name="Hopmans E.C."/>
            <person name="Dutilh B.E."/>
            <person name="Sinninghe Damste J.S."/>
        </authorList>
    </citation>
    <scope>NUCLEOTIDE SEQUENCE [LARGE SCALE GENOMIC DNA]</scope>
    <source>
        <strain evidence="12">NIOZ-UU17</strain>
    </source>
</reference>
<evidence type="ECO:0000256" key="5">
    <source>
        <dbReference type="ARBA" id="ARBA00022723"/>
    </source>
</evidence>
<evidence type="ECO:0000313" key="12">
    <source>
        <dbReference type="EMBL" id="MBC8433045.1"/>
    </source>
</evidence>
<dbReference type="GO" id="GO:0005524">
    <property type="term" value="F:ATP binding"/>
    <property type="evidence" value="ECO:0007669"/>
    <property type="project" value="UniProtKB-UniRule"/>
</dbReference>